<dbReference type="Pfam" id="PF00528">
    <property type="entry name" value="BPD_transp_1"/>
    <property type="match status" value="2"/>
</dbReference>
<dbReference type="InterPro" id="IPR000515">
    <property type="entry name" value="MetI-like"/>
</dbReference>
<feature type="domain" description="ABC transmembrane type-1" evidence="10">
    <location>
        <begin position="83"/>
        <end position="289"/>
    </location>
</feature>
<evidence type="ECO:0000259" key="10">
    <source>
        <dbReference type="PROSITE" id="PS50928"/>
    </source>
</evidence>
<evidence type="ECO:0000256" key="9">
    <source>
        <dbReference type="SAM" id="MobiDB-lite"/>
    </source>
</evidence>
<keyword evidence="5 8" id="KW-0812">Transmembrane</keyword>
<dbReference type="PROSITE" id="PS50928">
    <property type="entry name" value="ABC_TM1"/>
    <property type="match status" value="2"/>
</dbReference>
<proteinExistence type="inferred from homology"/>
<dbReference type="Proteomes" id="UP000635245">
    <property type="component" value="Unassembled WGS sequence"/>
</dbReference>
<feature type="region of interest" description="Disordered" evidence="9">
    <location>
        <begin position="1"/>
        <end position="23"/>
    </location>
</feature>
<feature type="domain" description="ABC transmembrane type-1" evidence="10">
    <location>
        <begin position="376"/>
        <end position="570"/>
    </location>
</feature>
<feature type="transmembrane region" description="Helical" evidence="8">
    <location>
        <begin position="414"/>
        <end position="434"/>
    </location>
</feature>
<evidence type="ECO:0000313" key="11">
    <source>
        <dbReference type="EMBL" id="MBK1783874.1"/>
    </source>
</evidence>
<feature type="transmembrane region" description="Helical" evidence="8">
    <location>
        <begin position="168"/>
        <end position="191"/>
    </location>
</feature>
<organism evidence="11 12">
    <name type="scientific">Prauserella cavernicola</name>
    <dbReference type="NCBI Taxonomy" id="2800127"/>
    <lineage>
        <taxon>Bacteria</taxon>
        <taxon>Bacillati</taxon>
        <taxon>Actinomycetota</taxon>
        <taxon>Actinomycetes</taxon>
        <taxon>Pseudonocardiales</taxon>
        <taxon>Pseudonocardiaceae</taxon>
        <taxon>Prauserella</taxon>
    </lineage>
</organism>
<protein>
    <submittedName>
        <fullName evidence="11">Iron ABC transporter permease</fullName>
    </submittedName>
</protein>
<sequence>MGNDAPTAVADRPPAPPAGTPPARRPRIAPIRVVFVVSILLLLYFVAFPLAGMLVQSLRDGEGGFGLDGYLQFVTDERLLSATWNTLLVSAATGIGSVLIATPLAFGVARTNMWGKRLVRLAVIICFASPPFLMTLAYIFIAGPNAGYLNVFLRWLFSSTATEGPVDIFSLGGFVLLALPNTVALVFIIMLPGFANMDSSQEEASRIAGAGPLETIRRVSLPSMYSGMMAGGLLSFSNALAMFATPQILGIDVLTVSMRRSILTDGDFRLAATIAAVSAVLSMSVLFLYRRSIRAGAKFQTITGKGMRVGLIDLGRGRHLFGAIGLLYVLLGALVPYTLMVAISFLRIPTDGFTLSNLTLDNYAFVLGDEVIQLALVNSLVLGVSAATVIAVLGFLLAFIITRTELRGRAFLDYLTVIPVGIAGTAFAVGVIVSNLETPARALGLYATLSILLVAYIGRYIPFGVRTAQVALLQVSRDLSEASRVTGASQLRTLWHITLPLVKGGIIYAWILGFVQAFAEISASAILSGPTTQVAATALLGLWQGTDGLQRASALGVVMFLLTLILVAAAQRLSGQGVVPNSPSSRKEST</sequence>
<feature type="transmembrane region" description="Helical" evidence="8">
    <location>
        <begin position="380"/>
        <end position="402"/>
    </location>
</feature>
<evidence type="ECO:0000256" key="2">
    <source>
        <dbReference type="ARBA" id="ARBA00022448"/>
    </source>
</evidence>
<dbReference type="InterPro" id="IPR035906">
    <property type="entry name" value="MetI-like_sf"/>
</dbReference>
<evidence type="ECO:0000256" key="8">
    <source>
        <dbReference type="RuleBase" id="RU363032"/>
    </source>
</evidence>
<dbReference type="RefSeq" id="WP_200315490.1">
    <property type="nucleotide sequence ID" value="NZ_JAENJH010000001.1"/>
</dbReference>
<keyword evidence="7 8" id="KW-0472">Membrane</keyword>
<name>A0A934QQI8_9PSEU</name>
<keyword evidence="12" id="KW-1185">Reference proteome</keyword>
<feature type="transmembrane region" description="Helical" evidence="8">
    <location>
        <begin position="87"/>
        <end position="109"/>
    </location>
</feature>
<evidence type="ECO:0000256" key="6">
    <source>
        <dbReference type="ARBA" id="ARBA00022989"/>
    </source>
</evidence>
<gene>
    <name evidence="11" type="ORF">JHE00_05985</name>
</gene>
<feature type="transmembrane region" description="Helical" evidence="8">
    <location>
        <begin position="440"/>
        <end position="458"/>
    </location>
</feature>
<evidence type="ECO:0000256" key="3">
    <source>
        <dbReference type="ARBA" id="ARBA00022475"/>
    </source>
</evidence>
<feature type="transmembrane region" description="Helical" evidence="8">
    <location>
        <begin position="227"/>
        <end position="248"/>
    </location>
</feature>
<accession>A0A934QQI8</accession>
<comment type="subcellular location">
    <subcellularLocation>
        <location evidence="1">Cell inner membrane</location>
        <topology evidence="1">Multi-pass membrane protein</topology>
    </subcellularLocation>
    <subcellularLocation>
        <location evidence="8">Cell membrane</location>
        <topology evidence="8">Multi-pass membrane protein</topology>
    </subcellularLocation>
</comment>
<dbReference type="Gene3D" id="1.10.3720.10">
    <property type="entry name" value="MetI-like"/>
    <property type="match status" value="2"/>
</dbReference>
<dbReference type="AlphaFoldDB" id="A0A934QQI8"/>
<dbReference type="PANTHER" id="PTHR43357">
    <property type="entry name" value="INNER MEMBRANE ABC TRANSPORTER PERMEASE PROTEIN YDCV"/>
    <property type="match status" value="1"/>
</dbReference>
<comment type="similarity">
    <text evidence="8">Belongs to the binding-protein-dependent transport system permease family.</text>
</comment>
<feature type="transmembrane region" description="Helical" evidence="8">
    <location>
        <begin position="268"/>
        <end position="289"/>
    </location>
</feature>
<feature type="transmembrane region" description="Helical" evidence="8">
    <location>
        <begin position="554"/>
        <end position="573"/>
    </location>
</feature>
<feature type="transmembrane region" description="Helical" evidence="8">
    <location>
        <begin position="320"/>
        <end position="346"/>
    </location>
</feature>
<keyword evidence="3" id="KW-1003">Cell membrane</keyword>
<dbReference type="EMBL" id="JAENJH010000001">
    <property type="protein sequence ID" value="MBK1783874.1"/>
    <property type="molecule type" value="Genomic_DNA"/>
</dbReference>
<evidence type="ECO:0000256" key="4">
    <source>
        <dbReference type="ARBA" id="ARBA00022519"/>
    </source>
</evidence>
<keyword evidence="6 8" id="KW-1133">Transmembrane helix</keyword>
<evidence type="ECO:0000256" key="1">
    <source>
        <dbReference type="ARBA" id="ARBA00004429"/>
    </source>
</evidence>
<keyword evidence="4" id="KW-0997">Cell inner membrane</keyword>
<dbReference type="GO" id="GO:0055085">
    <property type="term" value="P:transmembrane transport"/>
    <property type="evidence" value="ECO:0007669"/>
    <property type="project" value="InterPro"/>
</dbReference>
<dbReference type="PANTHER" id="PTHR43357:SF4">
    <property type="entry name" value="INNER MEMBRANE ABC TRANSPORTER PERMEASE PROTEIN YDCV"/>
    <property type="match status" value="1"/>
</dbReference>
<reference evidence="11" key="1">
    <citation type="submission" date="2020-12" db="EMBL/GenBank/DDBJ databases">
        <title>Prauserella sp. ASG 168, a novel actinomycete isolated from cave rock.</title>
        <authorList>
            <person name="Suriyachadkun C."/>
        </authorList>
    </citation>
    <scope>NUCLEOTIDE SEQUENCE</scope>
    <source>
        <strain evidence="11">ASG 168</strain>
    </source>
</reference>
<feature type="transmembrane region" description="Helical" evidence="8">
    <location>
        <begin position="121"/>
        <end position="148"/>
    </location>
</feature>
<comment type="caution">
    <text evidence="11">The sequence shown here is derived from an EMBL/GenBank/DDBJ whole genome shotgun (WGS) entry which is preliminary data.</text>
</comment>
<dbReference type="SUPFAM" id="SSF161098">
    <property type="entry name" value="MetI-like"/>
    <property type="match status" value="2"/>
</dbReference>
<evidence type="ECO:0000256" key="5">
    <source>
        <dbReference type="ARBA" id="ARBA00022692"/>
    </source>
</evidence>
<evidence type="ECO:0000256" key="7">
    <source>
        <dbReference type="ARBA" id="ARBA00023136"/>
    </source>
</evidence>
<dbReference type="CDD" id="cd06261">
    <property type="entry name" value="TM_PBP2"/>
    <property type="match status" value="2"/>
</dbReference>
<keyword evidence="2 8" id="KW-0813">Transport</keyword>
<dbReference type="GO" id="GO:0005886">
    <property type="term" value="C:plasma membrane"/>
    <property type="evidence" value="ECO:0007669"/>
    <property type="project" value="UniProtKB-SubCell"/>
</dbReference>
<evidence type="ECO:0000313" key="12">
    <source>
        <dbReference type="Proteomes" id="UP000635245"/>
    </source>
</evidence>
<feature type="transmembrane region" description="Helical" evidence="8">
    <location>
        <begin position="33"/>
        <end position="55"/>
    </location>
</feature>